<dbReference type="AlphaFoldDB" id="A0A0F9MF73"/>
<dbReference type="EMBL" id="LAZR01004908">
    <property type="protein sequence ID" value="KKN04539.1"/>
    <property type="molecule type" value="Genomic_DNA"/>
</dbReference>
<organism evidence="1">
    <name type="scientific">marine sediment metagenome</name>
    <dbReference type="NCBI Taxonomy" id="412755"/>
    <lineage>
        <taxon>unclassified sequences</taxon>
        <taxon>metagenomes</taxon>
        <taxon>ecological metagenomes</taxon>
    </lineage>
</organism>
<evidence type="ECO:0000313" key="1">
    <source>
        <dbReference type="EMBL" id="KKN04539.1"/>
    </source>
</evidence>
<name>A0A0F9MF73_9ZZZZ</name>
<proteinExistence type="predicted"/>
<sequence length="171" mass="19109">MNPFEGPLTTKIAYITVAYMLDNEVDPEKINGPDVVLEAMKDEKMTARYLVKRLKREMKAKKLTRLKVNGVVTPEKTATGRRKAGAPRVVGTSGVTIEVPGEGNADIYGDGETVLEFSDEDMHLQQKARMDAHKLRGDYPSEKHDLKVTGDLTVIVKKYDWEDDTNSPEEA</sequence>
<gene>
    <name evidence="1" type="ORF">LCGC14_1096410</name>
</gene>
<protein>
    <submittedName>
        <fullName evidence="1">Uncharacterized protein</fullName>
    </submittedName>
</protein>
<accession>A0A0F9MF73</accession>
<reference evidence="1" key="1">
    <citation type="journal article" date="2015" name="Nature">
        <title>Complex archaea that bridge the gap between prokaryotes and eukaryotes.</title>
        <authorList>
            <person name="Spang A."/>
            <person name="Saw J.H."/>
            <person name="Jorgensen S.L."/>
            <person name="Zaremba-Niedzwiedzka K."/>
            <person name="Martijn J."/>
            <person name="Lind A.E."/>
            <person name="van Eijk R."/>
            <person name="Schleper C."/>
            <person name="Guy L."/>
            <person name="Ettema T.J."/>
        </authorList>
    </citation>
    <scope>NUCLEOTIDE SEQUENCE</scope>
</reference>
<comment type="caution">
    <text evidence="1">The sequence shown here is derived from an EMBL/GenBank/DDBJ whole genome shotgun (WGS) entry which is preliminary data.</text>
</comment>